<evidence type="ECO:0000256" key="10">
    <source>
        <dbReference type="SAM" id="SignalP"/>
    </source>
</evidence>
<sequence length="341" mass="34630">MLSTRSARPFITVLTAVAATAFWVTPAQAAPSAEVLTRVATLAASYDDSRSAGYYLDSNGTLIANVIDRAAADEFRAAGASTRLVRHSLRQLNGVVTTLDPGVAGTAWSVDIATNQVVVDVDSTVTGSAWATVNAAVVKAAGAARVQRVAGSFRDLIGGGDAIYGGQFRCSLGFNVHSGSANSFLTAGHCTNEAAEWFADSGHATKLGNRTGTSFPGNDYGIVAYTNTSITVSGTAGAQDIVSAGDAYVGEPVRRTGSTTGTKSGTVTGLNATVHYVGGDTVTGMIRTNVCAEPGDSGGPLYDASIALGLTSGGSGDCRVGGTTFYQPVTEALSVYGMSVL</sequence>
<evidence type="ECO:0000313" key="13">
    <source>
        <dbReference type="Proteomes" id="UP000612899"/>
    </source>
</evidence>
<evidence type="ECO:0000256" key="5">
    <source>
        <dbReference type="ARBA" id="ARBA00022825"/>
    </source>
</evidence>
<feature type="active site" description="Charge relay system" evidence="8">
    <location>
        <position position="189"/>
    </location>
</feature>
<evidence type="ECO:0000313" key="12">
    <source>
        <dbReference type="EMBL" id="GIH01961.1"/>
    </source>
</evidence>
<evidence type="ECO:0000256" key="6">
    <source>
        <dbReference type="ARBA" id="ARBA00023145"/>
    </source>
</evidence>
<dbReference type="InterPro" id="IPR001316">
    <property type="entry name" value="Pept_S1A_streptogrisin"/>
</dbReference>
<dbReference type="InterPro" id="IPR004236">
    <property type="entry name" value="Pept_S1_alpha_lytic"/>
</dbReference>
<dbReference type="RefSeq" id="WP_239123112.1">
    <property type="nucleotide sequence ID" value="NZ_BONY01000001.1"/>
</dbReference>
<dbReference type="CDD" id="cd21112">
    <property type="entry name" value="alphaLP-like"/>
    <property type="match status" value="1"/>
</dbReference>
<reference evidence="12" key="1">
    <citation type="submission" date="2021-01" db="EMBL/GenBank/DDBJ databases">
        <title>Whole genome shotgun sequence of Rhizocola hellebori NBRC 109834.</title>
        <authorList>
            <person name="Komaki H."/>
            <person name="Tamura T."/>
        </authorList>
    </citation>
    <scope>NUCLEOTIDE SEQUENCE</scope>
    <source>
        <strain evidence="12">NBRC 109834</strain>
    </source>
</reference>
<dbReference type="Proteomes" id="UP000612899">
    <property type="component" value="Unassembled WGS sequence"/>
</dbReference>
<keyword evidence="7 9" id="KW-1015">Disulfide bond</keyword>
<evidence type="ECO:0000256" key="9">
    <source>
        <dbReference type="PIRSR" id="PIRSR001134-2"/>
    </source>
</evidence>
<evidence type="ECO:0000256" key="3">
    <source>
        <dbReference type="ARBA" id="ARBA00022729"/>
    </source>
</evidence>
<dbReference type="GO" id="GO:0004252">
    <property type="term" value="F:serine-type endopeptidase activity"/>
    <property type="evidence" value="ECO:0007669"/>
    <property type="project" value="InterPro"/>
</dbReference>
<organism evidence="12 13">
    <name type="scientific">Rhizocola hellebori</name>
    <dbReference type="NCBI Taxonomy" id="1392758"/>
    <lineage>
        <taxon>Bacteria</taxon>
        <taxon>Bacillati</taxon>
        <taxon>Actinomycetota</taxon>
        <taxon>Actinomycetes</taxon>
        <taxon>Micromonosporales</taxon>
        <taxon>Micromonosporaceae</taxon>
        <taxon>Rhizocola</taxon>
    </lineage>
</organism>
<accession>A0A8J3VCV4</accession>
<dbReference type="Pfam" id="PF02983">
    <property type="entry name" value="Pro_Al_protease"/>
    <property type="match status" value="1"/>
</dbReference>
<keyword evidence="2" id="KW-0645">Protease</keyword>
<feature type="active site" description="Charge relay system" evidence="8">
    <location>
        <position position="297"/>
    </location>
</feature>
<dbReference type="SUPFAM" id="SSF50494">
    <property type="entry name" value="Trypsin-like serine proteases"/>
    <property type="match status" value="1"/>
</dbReference>
<dbReference type="Gene3D" id="2.40.10.10">
    <property type="entry name" value="Trypsin-like serine proteases"/>
    <property type="match status" value="2"/>
</dbReference>
<feature type="domain" description="Peptidase S1A alpha-lytic prodomain" evidence="11">
    <location>
        <begin position="87"/>
        <end position="137"/>
    </location>
</feature>
<dbReference type="PIRSF" id="PIRSF001134">
    <property type="entry name" value="Streptogrisin"/>
    <property type="match status" value="1"/>
</dbReference>
<feature type="disulfide bond" evidence="9">
    <location>
        <begin position="291"/>
        <end position="318"/>
    </location>
</feature>
<evidence type="ECO:0000256" key="4">
    <source>
        <dbReference type="ARBA" id="ARBA00022801"/>
    </source>
</evidence>
<dbReference type="GO" id="GO:0006508">
    <property type="term" value="P:proteolysis"/>
    <property type="evidence" value="ECO:0007669"/>
    <property type="project" value="UniProtKB-KW"/>
</dbReference>
<feature type="active site" description="Charge relay system" evidence="8">
    <location>
        <position position="219"/>
    </location>
</feature>
<evidence type="ECO:0000259" key="11">
    <source>
        <dbReference type="Pfam" id="PF02983"/>
    </source>
</evidence>
<feature type="chain" id="PRO_5035165256" description="Peptidase S1A alpha-lytic prodomain domain-containing protein" evidence="10">
    <location>
        <begin position="30"/>
        <end position="341"/>
    </location>
</feature>
<comment type="similarity">
    <text evidence="1">Belongs to the peptidase S1 family.</text>
</comment>
<proteinExistence type="inferred from homology"/>
<keyword evidence="13" id="KW-1185">Reference proteome</keyword>
<name>A0A8J3VCV4_9ACTN</name>
<dbReference type="PRINTS" id="PR00861">
    <property type="entry name" value="ALYTICPTASE"/>
</dbReference>
<comment type="caution">
    <text evidence="12">The sequence shown here is derived from an EMBL/GenBank/DDBJ whole genome shotgun (WGS) entry which is preliminary data.</text>
</comment>
<keyword evidence="4" id="KW-0378">Hydrolase</keyword>
<keyword evidence="6" id="KW-0865">Zymogen</keyword>
<dbReference type="EMBL" id="BONY01000001">
    <property type="protein sequence ID" value="GIH01961.1"/>
    <property type="molecule type" value="Genomic_DNA"/>
</dbReference>
<feature type="signal peptide" evidence="10">
    <location>
        <begin position="1"/>
        <end position="29"/>
    </location>
</feature>
<dbReference type="AlphaFoldDB" id="A0A8J3VCV4"/>
<protein>
    <recommendedName>
        <fullName evidence="11">Peptidase S1A alpha-lytic prodomain domain-containing protein</fullName>
    </recommendedName>
</protein>
<evidence type="ECO:0000256" key="7">
    <source>
        <dbReference type="ARBA" id="ARBA00023157"/>
    </source>
</evidence>
<keyword evidence="3 10" id="KW-0732">Signal</keyword>
<dbReference type="InterPro" id="IPR043504">
    <property type="entry name" value="Peptidase_S1_PA_chymotrypsin"/>
</dbReference>
<evidence type="ECO:0000256" key="8">
    <source>
        <dbReference type="PIRSR" id="PIRSR001134-1"/>
    </source>
</evidence>
<dbReference type="InterPro" id="IPR009003">
    <property type="entry name" value="Peptidase_S1_PA"/>
</dbReference>
<keyword evidence="5" id="KW-0720">Serine protease</keyword>
<gene>
    <name evidence="12" type="ORF">Rhe02_00280</name>
</gene>
<feature type="disulfide bond" evidence="9">
    <location>
        <begin position="170"/>
        <end position="190"/>
    </location>
</feature>
<evidence type="ECO:0000256" key="1">
    <source>
        <dbReference type="ARBA" id="ARBA00007664"/>
    </source>
</evidence>
<dbReference type="GO" id="GO:0005576">
    <property type="term" value="C:extracellular region"/>
    <property type="evidence" value="ECO:0007669"/>
    <property type="project" value="InterPro"/>
</dbReference>
<evidence type="ECO:0000256" key="2">
    <source>
        <dbReference type="ARBA" id="ARBA00022670"/>
    </source>
</evidence>